<dbReference type="SUPFAM" id="SSF50022">
    <property type="entry name" value="ISP domain"/>
    <property type="match status" value="1"/>
</dbReference>
<dbReference type="GO" id="GO:0051537">
    <property type="term" value="F:2 iron, 2 sulfur cluster binding"/>
    <property type="evidence" value="ECO:0007669"/>
    <property type="project" value="UniProtKB-KW"/>
</dbReference>
<dbReference type="KEGG" id="cpb:Cphamn1_0626"/>
<dbReference type="GO" id="GO:0046872">
    <property type="term" value="F:metal ion binding"/>
    <property type="evidence" value="ECO:0007669"/>
    <property type="project" value="UniProtKB-KW"/>
</dbReference>
<dbReference type="HOGENOM" id="CLU_1882311_0_0_10"/>
<dbReference type="eggNOG" id="COG2146">
    <property type="taxonomic scope" value="Bacteria"/>
</dbReference>
<keyword evidence="2" id="KW-0479">Metal-binding</keyword>
<dbReference type="OrthoDB" id="165343at2"/>
<keyword evidence="4" id="KW-0411">Iron-sulfur</keyword>
<dbReference type="AlphaFoldDB" id="B3EMV6"/>
<evidence type="ECO:0000313" key="6">
    <source>
        <dbReference type="EMBL" id="ACE03584.1"/>
    </source>
</evidence>
<keyword evidence="3" id="KW-0408">Iron</keyword>
<evidence type="ECO:0000256" key="4">
    <source>
        <dbReference type="ARBA" id="ARBA00023014"/>
    </source>
</evidence>
<sequence length="138" mass="14892">MTVQKLERNIFQRLFGLCSTRKPSEKGGWTTAAGKIIVELDAMPELKSKGAAVRLEGKGLKDPVLLVHGDDAAYHAFKNRCTHGKRAIDPVPGTETIQCCSVGTSTFSYDGSLIEGPAKGPLTVYRVDQDSDVLTITV</sequence>
<feature type="domain" description="Rieske" evidence="5">
    <location>
        <begin position="60"/>
        <end position="136"/>
    </location>
</feature>
<protein>
    <submittedName>
        <fullName evidence="6">Rieske (2Fe-2S) domain protein</fullName>
    </submittedName>
</protein>
<accession>B3EMV6</accession>
<dbReference type="Gene3D" id="2.102.10.10">
    <property type="entry name" value="Rieske [2Fe-2S] iron-sulphur domain"/>
    <property type="match status" value="1"/>
</dbReference>
<evidence type="ECO:0000256" key="1">
    <source>
        <dbReference type="ARBA" id="ARBA00022714"/>
    </source>
</evidence>
<evidence type="ECO:0000256" key="2">
    <source>
        <dbReference type="ARBA" id="ARBA00022723"/>
    </source>
</evidence>
<organism evidence="6">
    <name type="scientific">Chlorobium phaeobacteroides (strain BS1)</name>
    <dbReference type="NCBI Taxonomy" id="331678"/>
    <lineage>
        <taxon>Bacteria</taxon>
        <taxon>Pseudomonadati</taxon>
        <taxon>Chlorobiota</taxon>
        <taxon>Chlorobiia</taxon>
        <taxon>Chlorobiales</taxon>
        <taxon>Chlorobiaceae</taxon>
        <taxon>Chlorobium/Pelodictyon group</taxon>
        <taxon>Chlorobium</taxon>
    </lineage>
</organism>
<name>B3EMV6_CHLPB</name>
<dbReference type="Pfam" id="PF00355">
    <property type="entry name" value="Rieske"/>
    <property type="match status" value="1"/>
</dbReference>
<dbReference type="InterPro" id="IPR017941">
    <property type="entry name" value="Rieske_2Fe-2S"/>
</dbReference>
<dbReference type="STRING" id="331678.Cphamn1_0626"/>
<reference evidence="6" key="1">
    <citation type="submission" date="2008-06" db="EMBL/GenBank/DDBJ databases">
        <title>Complete sequence of Chlorobium phaeobacteroides BS1.</title>
        <authorList>
            <consortium name="US DOE Joint Genome Institute"/>
            <person name="Lucas S."/>
            <person name="Copeland A."/>
            <person name="Lapidus A."/>
            <person name="Glavina del Rio T."/>
            <person name="Dalin E."/>
            <person name="Tice H."/>
            <person name="Bruce D."/>
            <person name="Goodwin L."/>
            <person name="Pitluck S."/>
            <person name="Schmutz J."/>
            <person name="Larimer F."/>
            <person name="Land M."/>
            <person name="Hauser L."/>
            <person name="Kyrpides N."/>
            <person name="Ovchinnikova G."/>
            <person name="Li T."/>
            <person name="Liu Z."/>
            <person name="Zhao F."/>
            <person name="Overmann J."/>
            <person name="Bryant D.A."/>
            <person name="Richardson P."/>
        </authorList>
    </citation>
    <scope>NUCLEOTIDE SEQUENCE [LARGE SCALE GENOMIC DNA]</scope>
    <source>
        <strain evidence="6">BS1</strain>
    </source>
</reference>
<evidence type="ECO:0000256" key="3">
    <source>
        <dbReference type="ARBA" id="ARBA00023004"/>
    </source>
</evidence>
<dbReference type="EMBL" id="CP001101">
    <property type="protein sequence ID" value="ACE03584.1"/>
    <property type="molecule type" value="Genomic_DNA"/>
</dbReference>
<dbReference type="InterPro" id="IPR036922">
    <property type="entry name" value="Rieske_2Fe-2S_sf"/>
</dbReference>
<proteinExistence type="predicted"/>
<keyword evidence="1" id="KW-0001">2Fe-2S</keyword>
<dbReference type="PROSITE" id="PS51296">
    <property type="entry name" value="RIESKE"/>
    <property type="match status" value="1"/>
</dbReference>
<evidence type="ECO:0000259" key="5">
    <source>
        <dbReference type="PROSITE" id="PS51296"/>
    </source>
</evidence>
<gene>
    <name evidence="6" type="ordered locus">Cphamn1_0626</name>
</gene>